<dbReference type="PANTHER" id="PTHR13832:SF827">
    <property type="entry name" value="PROTEIN PHOSPHATASE 1L"/>
    <property type="match status" value="1"/>
</dbReference>
<geneLocation type="plasmid" evidence="3 4">
    <name>AbAZ39_p3</name>
</geneLocation>
<dbReference type="Pfam" id="PF13672">
    <property type="entry name" value="PP2C_2"/>
    <property type="match status" value="1"/>
</dbReference>
<dbReference type="GO" id="GO:0004722">
    <property type="term" value="F:protein serine/threonine phosphatase activity"/>
    <property type="evidence" value="ECO:0007669"/>
    <property type="project" value="InterPro"/>
</dbReference>
<protein>
    <recommendedName>
        <fullName evidence="2">PPM-type phosphatase domain-containing protein</fullName>
    </recommendedName>
</protein>
<dbReference type="InterPro" id="IPR036457">
    <property type="entry name" value="PPM-type-like_dom_sf"/>
</dbReference>
<dbReference type="SMART" id="SM00332">
    <property type="entry name" value="PP2Cc"/>
    <property type="match status" value="1"/>
</dbReference>
<evidence type="ECO:0000313" key="4">
    <source>
        <dbReference type="Proteomes" id="UP000027186"/>
    </source>
</evidence>
<evidence type="ECO:0000259" key="2">
    <source>
        <dbReference type="PROSITE" id="PS51746"/>
    </source>
</evidence>
<proteinExistence type="predicted"/>
<dbReference type="PROSITE" id="PS51746">
    <property type="entry name" value="PPM_2"/>
    <property type="match status" value="1"/>
</dbReference>
<dbReference type="CDD" id="cd00143">
    <property type="entry name" value="PP2Cc"/>
    <property type="match status" value="1"/>
</dbReference>
<dbReference type="SMART" id="SM00331">
    <property type="entry name" value="PP2C_SIG"/>
    <property type="match status" value="1"/>
</dbReference>
<dbReference type="SUPFAM" id="SSF81606">
    <property type="entry name" value="PP2C-like"/>
    <property type="match status" value="1"/>
</dbReference>
<feature type="region of interest" description="Disordered" evidence="1">
    <location>
        <begin position="262"/>
        <end position="285"/>
    </location>
</feature>
<name>A0A060DTM2_9PROT</name>
<dbReference type="Gene3D" id="3.60.40.10">
    <property type="entry name" value="PPM-type phosphatase domain"/>
    <property type="match status" value="1"/>
</dbReference>
<organism evidence="3 4">
    <name type="scientific">Azospirillum argentinense</name>
    <dbReference type="NCBI Taxonomy" id="2970906"/>
    <lineage>
        <taxon>Bacteria</taxon>
        <taxon>Pseudomonadati</taxon>
        <taxon>Pseudomonadota</taxon>
        <taxon>Alphaproteobacteria</taxon>
        <taxon>Rhodospirillales</taxon>
        <taxon>Azospirillaceae</taxon>
        <taxon>Azospirillum</taxon>
    </lineage>
</organism>
<dbReference type="InterPro" id="IPR001932">
    <property type="entry name" value="PPM-type_phosphatase-like_dom"/>
</dbReference>
<gene>
    <name evidence="3" type="ORF">ABAZ39_29670</name>
</gene>
<dbReference type="KEGG" id="abq:ABAZ39_29670"/>
<reference evidence="3 4" key="1">
    <citation type="journal article" date="2014" name="Genome Announc.">
        <title>Complete Genome Sequence of the Model Rhizosphere Strain Azospirillum brasilense Az39, Successfully Applied in Agriculture.</title>
        <authorList>
            <person name="Rivera D."/>
            <person name="Revale S."/>
            <person name="Molina R."/>
            <person name="Gualpa J."/>
            <person name="Puente M."/>
            <person name="Maroniche G."/>
            <person name="Paris G."/>
            <person name="Baker D."/>
            <person name="Clavijo B."/>
            <person name="McLay K."/>
            <person name="Spaepen S."/>
            <person name="Perticari A."/>
            <person name="Vazquez M."/>
            <person name="Wisniewski-Dye F."/>
            <person name="Watkins C."/>
            <person name="Martinez-Abarca F."/>
            <person name="Vanderleyden J."/>
            <person name="Cassan F."/>
        </authorList>
    </citation>
    <scope>NUCLEOTIDE SEQUENCE [LARGE SCALE GENOMIC DNA]</scope>
    <source>
        <strain evidence="3 4">Az39</strain>
        <plasmid evidence="3">AbAZ39_p3</plasmid>
    </source>
</reference>
<evidence type="ECO:0000256" key="1">
    <source>
        <dbReference type="SAM" id="MobiDB-lite"/>
    </source>
</evidence>
<dbReference type="InterPro" id="IPR015655">
    <property type="entry name" value="PP2C"/>
</dbReference>
<keyword evidence="3" id="KW-0614">Plasmid</keyword>
<dbReference type="PANTHER" id="PTHR13832">
    <property type="entry name" value="PROTEIN PHOSPHATASE 2C"/>
    <property type="match status" value="1"/>
</dbReference>
<feature type="domain" description="PPM-type phosphatase" evidence="2">
    <location>
        <begin position="20"/>
        <end position="255"/>
    </location>
</feature>
<dbReference type="RefSeq" id="WP_051658689.1">
    <property type="nucleotide sequence ID" value="NZ_CP007796.1"/>
</dbReference>
<dbReference type="Proteomes" id="UP000027186">
    <property type="component" value="Plasmid AbAZ39_p3"/>
</dbReference>
<dbReference type="EMBL" id="CP007796">
    <property type="protein sequence ID" value="AIB16025.1"/>
    <property type="molecule type" value="Genomic_DNA"/>
</dbReference>
<accession>A0A060DTM2</accession>
<sequence length="285" mass="29424">MSDGDTIDDHAPTRTFWFHTAAVSHAGTVRSVNEDACLDRSDVGLWAVADGMGGHEAGDYASRMVMAALNHCIDPTMGAPTGREIRAALDGCNAALLDHAGRLGSAVVGSTAVVLTITGRRFSCAWAGDSRLYRARGGAFVQVTRDHSYVQQLIDSGVLDPSEAEGHAKSNVITRAVGATDALVLDTVEGDVNHGDLFLLCSDGLTKTLADPDISGALDTMGHSADGVAEAAGRLLDAALARGARDNVTLVLVLCEAVAGPLRTPPPAGDPQDGDPQDGDPTLTS</sequence>
<dbReference type="AlphaFoldDB" id="A0A060DTM2"/>
<evidence type="ECO:0000313" key="3">
    <source>
        <dbReference type="EMBL" id="AIB16025.1"/>
    </source>
</evidence>